<dbReference type="Pfam" id="PF05043">
    <property type="entry name" value="Mga"/>
    <property type="match status" value="1"/>
</dbReference>
<dbReference type="InterPro" id="IPR011608">
    <property type="entry name" value="PRD"/>
</dbReference>
<dbReference type="InterPro" id="IPR007737">
    <property type="entry name" value="Mga_HTH"/>
</dbReference>
<accession>A0A1M4V4R1</accession>
<dbReference type="EMBL" id="FQVL01000002">
    <property type="protein sequence ID" value="SHE63882.1"/>
    <property type="molecule type" value="Genomic_DNA"/>
</dbReference>
<evidence type="ECO:0000313" key="8">
    <source>
        <dbReference type="Proteomes" id="UP000184476"/>
    </source>
</evidence>
<dbReference type="InterPro" id="IPR002178">
    <property type="entry name" value="PTS_EIIA_type-2_dom"/>
</dbReference>
<keyword evidence="2" id="KW-0805">Transcription regulation</keyword>
<dbReference type="AlphaFoldDB" id="A0A1M4V4R1"/>
<dbReference type="Gene3D" id="1.10.1790.10">
    <property type="entry name" value="PRD domain"/>
    <property type="match status" value="2"/>
</dbReference>
<dbReference type="SUPFAM" id="SSF55804">
    <property type="entry name" value="Phoshotransferase/anion transport protein"/>
    <property type="match status" value="1"/>
</dbReference>
<dbReference type="InterPro" id="IPR016152">
    <property type="entry name" value="PTrfase/Anion_transptr"/>
</dbReference>
<dbReference type="Pfam" id="PF00874">
    <property type="entry name" value="PRD"/>
    <property type="match status" value="2"/>
</dbReference>
<dbReference type="InterPro" id="IPR036388">
    <property type="entry name" value="WH-like_DNA-bd_sf"/>
</dbReference>
<proteinExistence type="predicted"/>
<evidence type="ECO:0000256" key="4">
    <source>
        <dbReference type="ARBA" id="ARBA00023163"/>
    </source>
</evidence>
<dbReference type="PROSITE" id="PS51372">
    <property type="entry name" value="PRD_2"/>
    <property type="match status" value="2"/>
</dbReference>
<evidence type="ECO:0000259" key="6">
    <source>
        <dbReference type="PROSITE" id="PS51372"/>
    </source>
</evidence>
<dbReference type="PROSITE" id="PS51094">
    <property type="entry name" value="PTS_EIIA_TYPE_2"/>
    <property type="match status" value="1"/>
</dbReference>
<dbReference type="Pfam" id="PF00359">
    <property type="entry name" value="PTS_EIIA_2"/>
    <property type="match status" value="1"/>
</dbReference>
<protein>
    <submittedName>
        <fullName evidence="7">Transcriptional antiterminator, BglG family</fullName>
    </submittedName>
</protein>
<dbReference type="InterPro" id="IPR050661">
    <property type="entry name" value="BglG_antiterminators"/>
</dbReference>
<reference evidence="7 8" key="1">
    <citation type="submission" date="2016-11" db="EMBL/GenBank/DDBJ databases">
        <authorList>
            <person name="Jaros S."/>
            <person name="Januszkiewicz K."/>
            <person name="Wedrychowicz H."/>
        </authorList>
    </citation>
    <scope>NUCLEOTIDE SEQUENCE [LARGE SCALE GENOMIC DNA]</scope>
    <source>
        <strain evidence="7 8">DSM 44666</strain>
    </source>
</reference>
<dbReference type="Gene3D" id="1.10.10.10">
    <property type="entry name" value="Winged helix-like DNA-binding domain superfamily/Winged helix DNA-binding domain"/>
    <property type="match status" value="2"/>
</dbReference>
<keyword evidence="1" id="KW-0677">Repeat</keyword>
<feature type="domain" description="PRD" evidence="6">
    <location>
        <begin position="171"/>
        <end position="275"/>
    </location>
</feature>
<evidence type="ECO:0000313" key="7">
    <source>
        <dbReference type="EMBL" id="SHE63882.1"/>
    </source>
</evidence>
<feature type="domain" description="PTS EIIA type-2" evidence="5">
    <location>
        <begin position="492"/>
        <end position="635"/>
    </location>
</feature>
<dbReference type="GO" id="GO:0006355">
    <property type="term" value="P:regulation of DNA-templated transcription"/>
    <property type="evidence" value="ECO:0007669"/>
    <property type="project" value="InterPro"/>
</dbReference>
<dbReference type="RefSeq" id="WP_073153367.1">
    <property type="nucleotide sequence ID" value="NZ_FQVL01000002.1"/>
</dbReference>
<name>A0A1M4V4R1_9BACL</name>
<dbReference type="InterPro" id="IPR036634">
    <property type="entry name" value="PRD_sf"/>
</dbReference>
<dbReference type="Gene3D" id="3.40.930.10">
    <property type="entry name" value="Mannitol-specific EII, Chain A"/>
    <property type="match status" value="1"/>
</dbReference>
<keyword evidence="3" id="KW-0010">Activator</keyword>
<dbReference type="PANTHER" id="PTHR30185:SF12">
    <property type="entry name" value="TRANSCRIPTIONAL REGULATOR MANR"/>
    <property type="match status" value="1"/>
</dbReference>
<dbReference type="Proteomes" id="UP000184476">
    <property type="component" value="Unassembled WGS sequence"/>
</dbReference>
<dbReference type="InterPro" id="IPR013196">
    <property type="entry name" value="HTH_11"/>
</dbReference>
<dbReference type="SUPFAM" id="SSF63520">
    <property type="entry name" value="PTS-regulatory domain, PRD"/>
    <property type="match status" value="2"/>
</dbReference>
<gene>
    <name evidence="7" type="ORF">SAMN05444392_102165</name>
</gene>
<evidence type="ECO:0000256" key="3">
    <source>
        <dbReference type="ARBA" id="ARBA00023159"/>
    </source>
</evidence>
<dbReference type="STRING" id="112248.SAMN05444392_102165"/>
<keyword evidence="4" id="KW-0804">Transcription</keyword>
<dbReference type="PANTHER" id="PTHR30185">
    <property type="entry name" value="CRYPTIC BETA-GLUCOSIDE BGL OPERON ANTITERMINATOR"/>
    <property type="match status" value="1"/>
</dbReference>
<evidence type="ECO:0000259" key="5">
    <source>
        <dbReference type="PROSITE" id="PS51094"/>
    </source>
</evidence>
<evidence type="ECO:0000256" key="2">
    <source>
        <dbReference type="ARBA" id="ARBA00023015"/>
    </source>
</evidence>
<organism evidence="7 8">
    <name type="scientific">Seinonella peptonophila</name>
    <dbReference type="NCBI Taxonomy" id="112248"/>
    <lineage>
        <taxon>Bacteria</taxon>
        <taxon>Bacillati</taxon>
        <taxon>Bacillota</taxon>
        <taxon>Bacilli</taxon>
        <taxon>Bacillales</taxon>
        <taxon>Thermoactinomycetaceae</taxon>
        <taxon>Seinonella</taxon>
    </lineage>
</organism>
<sequence>MRREKKEAFLNFLETQNNWTPASNLANHLHVSTRTIRKYVSEINKESPLILSSQEGYRLNKKKWKEKDSIIHFPDDTPSKRMNLILRELILHPEGINIFDLSEKTYVSLSTIESDVTHANHLIQPFQLRVKQKKDHLILVGEETAKRKLMSQIISNETSNDFLGIETIQEAYQEYHIAQLKNDLSEILRNYDLLINEYMLNNILLHLVITIDRIKKNKWITQQLKMKSVKSNSEILAARSIAKMIEDQYGIIFNESEIYYLVILLASKTTLLNYQSITPYTLTQFIDKHYVDLAKTLLKRVHESYFIDISDDDFFVKFTLHIRNLIFRAKNQVSVRNPLVFKLKETYPLIYEVAVFISNELQQMEAISVDEDEIGYIAFHIGSYFERRKELEKKILCAVICPNYYDMQIDLVQKLEEKFRDSIEIIHVSAEAVDLAEEIELVISTLPSHMEQTPSVFVHPYMTEQDYERIQRQILKLTERKKIEKVKVYLETFFCEELFMKNVYLNSHEEYIAFMSECMMTYGYVHDDYAQAVLERETLSSTAFNNHVAVPHSIKMDARKTGICIILNDQPVKWGDEKVQIIAMIAMNQRDRKIFSHVFESFINILSEWDHVKELIKAKDYQDFMDKIVYLVERV</sequence>
<evidence type="ECO:0000256" key="1">
    <source>
        <dbReference type="ARBA" id="ARBA00022737"/>
    </source>
</evidence>
<keyword evidence="8" id="KW-1185">Reference proteome</keyword>
<feature type="domain" description="PRD" evidence="6">
    <location>
        <begin position="285"/>
        <end position="391"/>
    </location>
</feature>
<dbReference type="OrthoDB" id="3710983at2"/>
<dbReference type="Pfam" id="PF08279">
    <property type="entry name" value="HTH_11"/>
    <property type="match status" value="1"/>
</dbReference>